<protein>
    <submittedName>
        <fullName evidence="2">Uncharacterized protein</fullName>
    </submittedName>
</protein>
<keyword evidence="3" id="KW-1185">Reference proteome</keyword>
<evidence type="ECO:0000256" key="1">
    <source>
        <dbReference type="SAM" id="MobiDB-lite"/>
    </source>
</evidence>
<dbReference type="OrthoDB" id="2149705at2759"/>
<dbReference type="AlphaFoldDB" id="A0A395NVW9"/>
<feature type="compositionally biased region" description="Basic and acidic residues" evidence="1">
    <location>
        <begin position="93"/>
        <end position="108"/>
    </location>
</feature>
<feature type="region of interest" description="Disordered" evidence="1">
    <location>
        <begin position="299"/>
        <end position="339"/>
    </location>
</feature>
<dbReference type="Proteomes" id="UP000266272">
    <property type="component" value="Unassembled WGS sequence"/>
</dbReference>
<reference evidence="2 3" key="1">
    <citation type="journal article" date="2018" name="PLoS Pathog.">
        <title>Evolution of structural diversity of trichothecenes, a family of toxins produced by plant pathogenic and entomopathogenic fungi.</title>
        <authorList>
            <person name="Proctor R.H."/>
            <person name="McCormick S.P."/>
            <person name="Kim H.S."/>
            <person name="Cardoza R.E."/>
            <person name="Stanley A.M."/>
            <person name="Lindo L."/>
            <person name="Kelly A."/>
            <person name="Brown D.W."/>
            <person name="Lee T."/>
            <person name="Vaughan M.M."/>
            <person name="Alexander N.J."/>
            <person name="Busman M."/>
            <person name="Gutierrez S."/>
        </authorList>
    </citation>
    <scope>NUCLEOTIDE SEQUENCE [LARGE SCALE GENOMIC DNA]</scope>
    <source>
        <strain evidence="2 3">IBT 40837</strain>
    </source>
</reference>
<proteinExistence type="predicted"/>
<sequence>MPLEHRSSDTARQGRDYRSTPPAKQIRFPLRRRKVRWQSNGLHKRESASLKQQTLTQMDFISSSFSEEVTFTDDDASDEASGDHNYHPAIPRRASEAKLTKKLQESTRESIPIIQDSCDSSDGGFHDDASAEASPLQCQPGEERRAAEHPNPLGRLESLDAVRASPRRRAYMSRHVSASKRLKQNSQADDASPPAHLRSSAEQVDDREIPDSDEDNEELQVQDYMLTHQETFLTGHETQLIMEELASLEYPEPGDEGTLTNKLLISAQRSPTPTLPKGAANSEPVLLIASTQSISSTIFQTPTFSSPPSPPPTTTTSPDNQPELIRRHKGRAPTPTALPKQGQFFESQRVPLHVLQSFAPASARTDILLPTPSEVLHLIIDGAETCLRLAYRVPEQVQRFWLFDHGTLRYMACVQPGKPRGPGWDYHIEQVYELNNPVEERDMREEGWVNGQVRRYIYLPPAIVGQLLWNLRCATLDGGGIQIKEGDSGKPGISDRRPSSCNSSRSPVISSLPVTQADTYISDRDDIGQPSSLLFQDHGSSVATLPTNVIFDSSPLLTKSQMLPDSLVSDAL</sequence>
<feature type="compositionally biased region" description="Basic residues" evidence="1">
    <location>
        <begin position="165"/>
        <end position="183"/>
    </location>
</feature>
<gene>
    <name evidence="2" type="ORF">TARUN_1921</name>
</gene>
<dbReference type="EMBL" id="PXOA01000118">
    <property type="protein sequence ID" value="RFU80246.1"/>
    <property type="molecule type" value="Genomic_DNA"/>
</dbReference>
<feature type="region of interest" description="Disordered" evidence="1">
    <location>
        <begin position="69"/>
        <end position="216"/>
    </location>
</feature>
<comment type="caution">
    <text evidence="2">The sequence shown here is derived from an EMBL/GenBank/DDBJ whole genome shotgun (WGS) entry which is preliminary data.</text>
</comment>
<feature type="compositionally biased region" description="Low complexity" evidence="1">
    <location>
        <begin position="499"/>
        <end position="509"/>
    </location>
</feature>
<name>A0A395NVW9_TRIAR</name>
<feature type="compositionally biased region" description="Acidic residues" evidence="1">
    <location>
        <begin position="70"/>
        <end position="80"/>
    </location>
</feature>
<feature type="region of interest" description="Disordered" evidence="1">
    <location>
        <begin position="485"/>
        <end position="509"/>
    </location>
</feature>
<evidence type="ECO:0000313" key="2">
    <source>
        <dbReference type="EMBL" id="RFU80246.1"/>
    </source>
</evidence>
<accession>A0A395NVW9</accession>
<evidence type="ECO:0000313" key="3">
    <source>
        <dbReference type="Proteomes" id="UP000266272"/>
    </source>
</evidence>
<feature type="region of interest" description="Disordered" evidence="1">
    <location>
        <begin position="1"/>
        <end position="27"/>
    </location>
</feature>
<feature type="compositionally biased region" description="Basic and acidic residues" evidence="1">
    <location>
        <begin position="1"/>
        <end position="18"/>
    </location>
</feature>
<feature type="compositionally biased region" description="Basic and acidic residues" evidence="1">
    <location>
        <begin position="485"/>
        <end position="498"/>
    </location>
</feature>
<organism evidence="2 3">
    <name type="scientific">Trichoderma arundinaceum</name>
    <dbReference type="NCBI Taxonomy" id="490622"/>
    <lineage>
        <taxon>Eukaryota</taxon>
        <taxon>Fungi</taxon>
        <taxon>Dikarya</taxon>
        <taxon>Ascomycota</taxon>
        <taxon>Pezizomycotina</taxon>
        <taxon>Sordariomycetes</taxon>
        <taxon>Hypocreomycetidae</taxon>
        <taxon>Hypocreales</taxon>
        <taxon>Hypocreaceae</taxon>
        <taxon>Trichoderma</taxon>
    </lineage>
</organism>